<name>A0ABQ1KPN4_9GAMM</name>
<reference evidence="4" key="1">
    <citation type="journal article" date="2019" name="Int. J. Syst. Evol. Microbiol.">
        <title>The Global Catalogue of Microorganisms (GCM) 10K type strain sequencing project: providing services to taxonomists for standard genome sequencing and annotation.</title>
        <authorList>
            <consortium name="The Broad Institute Genomics Platform"/>
            <consortium name="The Broad Institute Genome Sequencing Center for Infectious Disease"/>
            <person name="Wu L."/>
            <person name="Ma J."/>
        </authorList>
    </citation>
    <scope>NUCLEOTIDE SEQUENCE [LARGE SCALE GENOMIC DNA]</scope>
    <source>
        <strain evidence="4">CGMCC 1.15341</strain>
    </source>
</reference>
<accession>A0ABQ1KPN4</accession>
<dbReference type="Pfam" id="PF00534">
    <property type="entry name" value="Glycos_transf_1"/>
    <property type="match status" value="1"/>
</dbReference>
<evidence type="ECO:0000313" key="4">
    <source>
        <dbReference type="Proteomes" id="UP000629025"/>
    </source>
</evidence>
<feature type="domain" description="Glycosyl transferase family 1" evidence="2">
    <location>
        <begin position="126"/>
        <end position="291"/>
    </location>
</feature>
<dbReference type="Proteomes" id="UP000629025">
    <property type="component" value="Unassembled WGS sequence"/>
</dbReference>
<protein>
    <recommendedName>
        <fullName evidence="2">Glycosyl transferase family 1 domain-containing protein</fullName>
    </recommendedName>
</protein>
<evidence type="ECO:0000313" key="3">
    <source>
        <dbReference type="EMBL" id="GGC06839.1"/>
    </source>
</evidence>
<dbReference type="SUPFAM" id="SSF53756">
    <property type="entry name" value="UDP-Glycosyltransferase/glycogen phosphorylase"/>
    <property type="match status" value="1"/>
</dbReference>
<dbReference type="PANTHER" id="PTHR12526">
    <property type="entry name" value="GLYCOSYLTRANSFERASE"/>
    <property type="match status" value="1"/>
</dbReference>
<keyword evidence="1" id="KW-0812">Transmembrane</keyword>
<gene>
    <name evidence="3" type="ORF">GCM10011352_36340</name>
</gene>
<dbReference type="Gene3D" id="3.40.50.2000">
    <property type="entry name" value="Glycogen Phosphorylase B"/>
    <property type="match status" value="2"/>
</dbReference>
<keyword evidence="1" id="KW-1133">Transmembrane helix</keyword>
<evidence type="ECO:0000256" key="1">
    <source>
        <dbReference type="SAM" id="Phobius"/>
    </source>
</evidence>
<organism evidence="3 4">
    <name type="scientific">Marinobacterium zhoushanense</name>
    <dbReference type="NCBI Taxonomy" id="1679163"/>
    <lineage>
        <taxon>Bacteria</taxon>
        <taxon>Pseudomonadati</taxon>
        <taxon>Pseudomonadota</taxon>
        <taxon>Gammaproteobacteria</taxon>
        <taxon>Oceanospirillales</taxon>
        <taxon>Oceanospirillaceae</taxon>
        <taxon>Marinobacterium</taxon>
    </lineage>
</organism>
<evidence type="ECO:0000259" key="2">
    <source>
        <dbReference type="Pfam" id="PF00534"/>
    </source>
</evidence>
<feature type="transmembrane region" description="Helical" evidence="1">
    <location>
        <begin position="36"/>
        <end position="54"/>
    </location>
</feature>
<sequence>MHYMEVALSQSRFDVCHYAFRESLIRGLKGLLLSEYYILATWKMLFFVVPFVVLKKSKFLVVLHGNELLNLGWLSVKIIKYIAKNKRFKFVANSKAIAAIFEDLSGHKVDFIQYPFGEFEGRGYQDINRGDLKLVTVSRLVPRKNVENVIRALALLKKDGVNFSYDIIGEGPCFHSIMKLVKSNGLDKNVYLHGFVDDTTKNSILNGSDYFILPSLFDSEAGSIEGFGIVYLEANYFGLPVLSGNTGGITEAVVDGVTGLHCDGSVQHILEKLKELFDTKFDKEYLVQYAERFDYRKQNGFIGFLKGWFHE</sequence>
<proteinExistence type="predicted"/>
<keyword evidence="4" id="KW-1185">Reference proteome</keyword>
<comment type="caution">
    <text evidence="3">The sequence shown here is derived from an EMBL/GenBank/DDBJ whole genome shotgun (WGS) entry which is preliminary data.</text>
</comment>
<dbReference type="InterPro" id="IPR001296">
    <property type="entry name" value="Glyco_trans_1"/>
</dbReference>
<dbReference type="EMBL" id="BMIJ01000008">
    <property type="protein sequence ID" value="GGC06839.1"/>
    <property type="molecule type" value="Genomic_DNA"/>
</dbReference>
<keyword evidence="1" id="KW-0472">Membrane</keyword>
<dbReference type="CDD" id="cd03801">
    <property type="entry name" value="GT4_PimA-like"/>
    <property type="match status" value="1"/>
</dbReference>